<reference evidence="1 2" key="1">
    <citation type="submission" date="2018-07" db="EMBL/GenBank/DDBJ databases">
        <title>Leeuwenhoekiella genomics.</title>
        <authorList>
            <person name="Tahon G."/>
            <person name="Willems A."/>
        </authorList>
    </citation>
    <scope>NUCLEOTIDE SEQUENCE [LARGE SCALE GENOMIC DNA]</scope>
    <source>
        <strain evidence="1 2">LMG 22550</strain>
    </source>
</reference>
<sequence length="344" mass="38550">MNILPILALQNIKNIEMKKFIYIQLIFAFSLSTFASEENTNSLYFDSNPFYKYTYEDCDFCGCGSSGGGMGYGTVGNENFIGLRYIYQSYKSRDGIFNNSPWVDENFNTLQLWGKIPVTKKLSLTAIVPYHFHNREFINNTTQRIDGLGDISILAFYSVITPVPDGLFENQQSKYKHSLELGGGIKIPTGDYNRSNNAGSVNPSFQVGTGSYDYVAALNYSVGYKNWGLGFMTNYTFKTENKDEYHFGDQFTYGVNLSKVYNTVKIDKIIPFIGLAGEVFNENESYGLPVADTQGSVIFTRIGTELSLGKLSTGVNFMLPLTQNLNSGNVEANYRLGLHLNYTL</sequence>
<name>A0A4V1KQB8_9FLAO</name>
<keyword evidence="2" id="KW-1185">Reference proteome</keyword>
<dbReference type="EMBL" id="QOVM01000007">
    <property type="protein sequence ID" value="RXG20862.1"/>
    <property type="molecule type" value="Genomic_DNA"/>
</dbReference>
<protein>
    <submittedName>
        <fullName evidence="1">Uncharacterized protein</fullName>
    </submittedName>
</protein>
<dbReference type="Proteomes" id="UP000289238">
    <property type="component" value="Unassembled WGS sequence"/>
</dbReference>
<proteinExistence type="predicted"/>
<evidence type="ECO:0000313" key="2">
    <source>
        <dbReference type="Proteomes" id="UP000289238"/>
    </source>
</evidence>
<accession>A0A4V1KQB8</accession>
<gene>
    <name evidence="1" type="ORF">DSM00_2966</name>
</gene>
<comment type="caution">
    <text evidence="1">The sequence shown here is derived from an EMBL/GenBank/DDBJ whole genome shotgun (WGS) entry which is preliminary data.</text>
</comment>
<dbReference type="Pfam" id="PF13557">
    <property type="entry name" value="Phenol_MetA_deg"/>
    <property type="match status" value="1"/>
</dbReference>
<evidence type="ECO:0000313" key="1">
    <source>
        <dbReference type="EMBL" id="RXG20862.1"/>
    </source>
</evidence>
<organism evidence="1 2">
    <name type="scientific">Leeuwenhoekiella aequorea</name>
    <dbReference type="NCBI Taxonomy" id="283736"/>
    <lineage>
        <taxon>Bacteria</taxon>
        <taxon>Pseudomonadati</taxon>
        <taxon>Bacteroidota</taxon>
        <taxon>Flavobacteriia</taxon>
        <taxon>Flavobacteriales</taxon>
        <taxon>Flavobacteriaceae</taxon>
        <taxon>Leeuwenhoekiella</taxon>
    </lineage>
</organism>
<dbReference type="AlphaFoldDB" id="A0A4V1KQB8"/>
<dbReference type="InterPro" id="IPR025737">
    <property type="entry name" value="FApF"/>
</dbReference>